<dbReference type="SUPFAM" id="SSF53448">
    <property type="entry name" value="Nucleotide-diphospho-sugar transferases"/>
    <property type="match status" value="1"/>
</dbReference>
<keyword evidence="1" id="KW-0472">Membrane</keyword>
<sequence length="399" mass="42903">MALGALIGAYQEDDAGGLRALLPLAGRTLIEYQARCLAIAGAAPLTVLVERVPPALNEAFERLRGEGISVVPVSDGNEAASRFEAGSQLILLADGLAPDMGDLQLLLEEGDGAIITVPDDEAHEAFERIDGHNRWAGLAKVDSNMLGATAAMLGDWDLQSTLLRRAVQAGARLIPSTPGEGRGPFLANDEAVMAGFERRLLVASRTAREDAVARYFLPVVEEMATEKLMETGVRPGWLVMAALIMAIAGAFCFSRGWHLAALALLILSTPFDLVAQRLAMLRLQPLSPAMLSRRLLWPAGGLALLALGWFEARHGSGWGAMMAALAATAFGEAGRIERIGRQLPGIEWHFARRNAIWLAIPFAVGGWWNLYLASVALYATASFFIVQHFRHSVESAPHN</sequence>
<feature type="transmembrane region" description="Helical" evidence="1">
    <location>
        <begin position="295"/>
        <end position="312"/>
    </location>
</feature>
<proteinExistence type="predicted"/>
<dbReference type="Proteomes" id="UP001165383">
    <property type="component" value="Unassembled WGS sequence"/>
</dbReference>
<feature type="transmembrane region" description="Helical" evidence="1">
    <location>
        <begin position="355"/>
        <end position="379"/>
    </location>
</feature>
<keyword evidence="3" id="KW-1185">Reference proteome</keyword>
<gene>
    <name evidence="2" type="ORF">LZ518_02740</name>
</gene>
<reference evidence="2" key="1">
    <citation type="submission" date="2022-05" db="EMBL/GenBank/DDBJ databases">
        <authorList>
            <person name="Jo J.-H."/>
            <person name="Im W.-T."/>
        </authorList>
    </citation>
    <scope>NUCLEOTIDE SEQUENCE</scope>
    <source>
        <strain evidence="2">RB56-2</strain>
    </source>
</reference>
<comment type="caution">
    <text evidence="2">The sequence shown here is derived from an EMBL/GenBank/DDBJ whole genome shotgun (WGS) entry which is preliminary data.</text>
</comment>
<feature type="transmembrane region" description="Helical" evidence="1">
    <location>
        <begin position="257"/>
        <end position="275"/>
    </location>
</feature>
<dbReference type="RefSeq" id="WP_249914507.1">
    <property type="nucleotide sequence ID" value="NZ_JAMGBB010000001.1"/>
</dbReference>
<evidence type="ECO:0000256" key="1">
    <source>
        <dbReference type="SAM" id="Phobius"/>
    </source>
</evidence>
<evidence type="ECO:0000313" key="3">
    <source>
        <dbReference type="Proteomes" id="UP001165383"/>
    </source>
</evidence>
<protein>
    <submittedName>
        <fullName evidence="2">Uncharacterized protein</fullName>
    </submittedName>
</protein>
<accession>A0ABT0S6W8</accession>
<evidence type="ECO:0000313" key="2">
    <source>
        <dbReference type="EMBL" id="MCL6740052.1"/>
    </source>
</evidence>
<organism evidence="2 3">
    <name type="scientific">Sphingomonas brevis</name>
    <dbReference type="NCBI Taxonomy" id="2908206"/>
    <lineage>
        <taxon>Bacteria</taxon>
        <taxon>Pseudomonadati</taxon>
        <taxon>Pseudomonadota</taxon>
        <taxon>Alphaproteobacteria</taxon>
        <taxon>Sphingomonadales</taxon>
        <taxon>Sphingomonadaceae</taxon>
        <taxon>Sphingomonas</taxon>
    </lineage>
</organism>
<keyword evidence="1" id="KW-0812">Transmembrane</keyword>
<keyword evidence="1" id="KW-1133">Transmembrane helix</keyword>
<dbReference type="EMBL" id="JAMGBB010000001">
    <property type="protein sequence ID" value="MCL6740052.1"/>
    <property type="molecule type" value="Genomic_DNA"/>
</dbReference>
<name>A0ABT0S6W8_9SPHN</name>
<dbReference type="InterPro" id="IPR029044">
    <property type="entry name" value="Nucleotide-diphossugar_trans"/>
</dbReference>
<feature type="transmembrane region" description="Helical" evidence="1">
    <location>
        <begin position="232"/>
        <end position="251"/>
    </location>
</feature>